<keyword evidence="3" id="KW-1185">Reference proteome</keyword>
<evidence type="ECO:0000313" key="3">
    <source>
        <dbReference type="Proteomes" id="UP001054945"/>
    </source>
</evidence>
<dbReference type="Proteomes" id="UP001054945">
    <property type="component" value="Unassembled WGS sequence"/>
</dbReference>
<evidence type="ECO:0000256" key="1">
    <source>
        <dbReference type="SAM" id="Phobius"/>
    </source>
</evidence>
<proteinExistence type="predicted"/>
<comment type="caution">
    <text evidence="2">The sequence shown here is derived from an EMBL/GenBank/DDBJ whole genome shotgun (WGS) entry which is preliminary data.</text>
</comment>
<keyword evidence="1" id="KW-0812">Transmembrane</keyword>
<name>A0AAV4SKY4_CAEEX</name>
<dbReference type="EMBL" id="BPLR01009497">
    <property type="protein sequence ID" value="GIY32373.1"/>
    <property type="molecule type" value="Genomic_DNA"/>
</dbReference>
<keyword evidence="1" id="KW-0472">Membrane</keyword>
<sequence>MVLQDRYYGMKMDDVLSLDMDPNEKSISVKMHMHEMERCSWEMLPATVCKPYCFHLAVFVFVAVPFQVHSLFLVVINEDK</sequence>
<protein>
    <submittedName>
        <fullName evidence="2">Uncharacterized protein</fullName>
    </submittedName>
</protein>
<gene>
    <name evidence="2" type="ORF">CEXT_534791</name>
</gene>
<keyword evidence="1" id="KW-1133">Transmembrane helix</keyword>
<dbReference type="AlphaFoldDB" id="A0AAV4SKY4"/>
<accession>A0AAV4SKY4</accession>
<organism evidence="2 3">
    <name type="scientific">Caerostris extrusa</name>
    <name type="common">Bark spider</name>
    <name type="synonym">Caerostris bankana</name>
    <dbReference type="NCBI Taxonomy" id="172846"/>
    <lineage>
        <taxon>Eukaryota</taxon>
        <taxon>Metazoa</taxon>
        <taxon>Ecdysozoa</taxon>
        <taxon>Arthropoda</taxon>
        <taxon>Chelicerata</taxon>
        <taxon>Arachnida</taxon>
        <taxon>Araneae</taxon>
        <taxon>Araneomorphae</taxon>
        <taxon>Entelegynae</taxon>
        <taxon>Araneoidea</taxon>
        <taxon>Araneidae</taxon>
        <taxon>Caerostris</taxon>
    </lineage>
</organism>
<reference evidence="2 3" key="1">
    <citation type="submission" date="2021-06" db="EMBL/GenBank/DDBJ databases">
        <title>Caerostris extrusa draft genome.</title>
        <authorList>
            <person name="Kono N."/>
            <person name="Arakawa K."/>
        </authorList>
    </citation>
    <scope>NUCLEOTIDE SEQUENCE [LARGE SCALE GENOMIC DNA]</scope>
</reference>
<evidence type="ECO:0000313" key="2">
    <source>
        <dbReference type="EMBL" id="GIY32373.1"/>
    </source>
</evidence>
<feature type="transmembrane region" description="Helical" evidence="1">
    <location>
        <begin position="54"/>
        <end position="76"/>
    </location>
</feature>